<dbReference type="Pfam" id="PF00459">
    <property type="entry name" value="Inositol_P"/>
    <property type="match status" value="1"/>
</dbReference>
<sequence length="277" mass="31260">MANDWHHQVDSLILLVKHAGAGILKFARFPKEAMRIQGKHDNTLLTEADLCAHGILYEGLQSLTPNIPILSEEGEIPSYEARSRWQRYWLLDPLDGTRGFVERLDEFTVNIALIEKHQPIFGVVYAPVQKECYFAHQKHGAFKQIEDNVPQQIHTRKMNWQAFSVYLGEFLHSPRLPRLFETIPAAKVVRLNSSLKFCRIAEGEGDLYPRFGNTSEWDTAAAQCVLRAAGGRIVDLSGKALQYNAKPSLTNPPFIAVGDPTQKSEIIALLETKRGEK</sequence>
<feature type="binding site" evidence="6">
    <location>
        <position position="218"/>
    </location>
    <ligand>
        <name>Mg(2+)</name>
        <dbReference type="ChEBI" id="CHEBI:18420"/>
        <label>2</label>
    </ligand>
</feature>
<dbReference type="CDD" id="cd01638">
    <property type="entry name" value="CysQ"/>
    <property type="match status" value="1"/>
</dbReference>
<comment type="catalytic activity">
    <reaction evidence="6">
        <text>adenosine 3',5'-bisphosphate + H2O = AMP + phosphate</text>
        <dbReference type="Rhea" id="RHEA:10040"/>
        <dbReference type="ChEBI" id="CHEBI:15377"/>
        <dbReference type="ChEBI" id="CHEBI:43474"/>
        <dbReference type="ChEBI" id="CHEBI:58343"/>
        <dbReference type="ChEBI" id="CHEBI:456215"/>
        <dbReference type="EC" id="3.1.3.7"/>
    </reaction>
</comment>
<evidence type="ECO:0000256" key="3">
    <source>
        <dbReference type="ARBA" id="ARBA00022519"/>
    </source>
</evidence>
<dbReference type="InterPro" id="IPR050725">
    <property type="entry name" value="CysQ/Inositol_MonoPase"/>
</dbReference>
<feature type="binding site" evidence="6">
    <location>
        <position position="92"/>
    </location>
    <ligand>
        <name>Mg(2+)</name>
        <dbReference type="ChEBI" id="CHEBI:18420"/>
        <label>2</label>
    </ligand>
</feature>
<name>A0ABN4HPL7_9COXI</name>
<dbReference type="EMBL" id="CP011126">
    <property type="protein sequence ID" value="AKQ33602.1"/>
    <property type="molecule type" value="Genomic_DNA"/>
</dbReference>
<evidence type="ECO:0000256" key="2">
    <source>
        <dbReference type="ARBA" id="ARBA00022475"/>
    </source>
</evidence>
<proteinExistence type="inferred from homology"/>
<comment type="similarity">
    <text evidence="1 6">Belongs to the inositol monophosphatase superfamily. CysQ family.</text>
</comment>
<dbReference type="NCBIfam" id="TIGR01331">
    <property type="entry name" value="bisphos_cysQ"/>
    <property type="match status" value="1"/>
</dbReference>
<feature type="binding site" evidence="6">
    <location>
        <position position="72"/>
    </location>
    <ligand>
        <name>substrate</name>
    </ligand>
</feature>
<dbReference type="HAMAP" id="MF_02095">
    <property type="entry name" value="CysQ"/>
    <property type="match status" value="1"/>
</dbReference>
<evidence type="ECO:0000256" key="6">
    <source>
        <dbReference type="HAMAP-Rule" id="MF_02095"/>
    </source>
</evidence>
<dbReference type="EC" id="3.1.3.7" evidence="6"/>
<protein>
    <recommendedName>
        <fullName evidence="6">3'(2'),5'-bisphosphate nucleotidase CysQ</fullName>
        <ecNumber evidence="6">3.1.3.7</ecNumber>
    </recommendedName>
    <alternativeName>
        <fullName evidence="6">3'(2'),5-bisphosphonucleoside 3'(2')-phosphohydrolase</fullName>
    </alternativeName>
    <alternativeName>
        <fullName evidence="6">3'-phosphoadenosine 5'-phosphate phosphatase</fullName>
        <shortName evidence="6">PAP phosphatase</shortName>
    </alternativeName>
</protein>
<evidence type="ECO:0000313" key="8">
    <source>
        <dbReference type="Proteomes" id="UP000063965"/>
    </source>
</evidence>
<dbReference type="Gene3D" id="3.30.540.10">
    <property type="entry name" value="Fructose-1,6-Bisphosphatase, subunit A, domain 1"/>
    <property type="match status" value="1"/>
</dbReference>
<feature type="binding site" evidence="6">
    <location>
        <position position="94"/>
    </location>
    <ligand>
        <name>Mg(2+)</name>
        <dbReference type="ChEBI" id="CHEBI:18420"/>
        <label>1</label>
    </ligand>
</feature>
<feature type="binding site" evidence="6">
    <location>
        <position position="72"/>
    </location>
    <ligand>
        <name>Mg(2+)</name>
        <dbReference type="ChEBI" id="CHEBI:18420"/>
        <label>1</label>
    </ligand>
</feature>
<keyword evidence="6" id="KW-0479">Metal-binding</keyword>
<comment type="function">
    <text evidence="6">Converts adenosine-3',5'-bisphosphate (PAP) to AMP.</text>
</comment>
<dbReference type="PRINTS" id="PR00377">
    <property type="entry name" value="IMPHPHTASES"/>
</dbReference>
<evidence type="ECO:0000256" key="4">
    <source>
        <dbReference type="ARBA" id="ARBA00022801"/>
    </source>
</evidence>
<dbReference type="PANTHER" id="PTHR43028:SF5">
    <property type="entry name" value="3'(2'),5'-BISPHOSPHATE NUCLEOTIDASE 1"/>
    <property type="match status" value="1"/>
</dbReference>
<keyword evidence="2 6" id="KW-1003">Cell membrane</keyword>
<keyword evidence="6" id="KW-0460">Magnesium</keyword>
<evidence type="ECO:0000256" key="5">
    <source>
        <dbReference type="ARBA" id="ARBA00023136"/>
    </source>
</evidence>
<feature type="binding site" evidence="6">
    <location>
        <position position="92"/>
    </location>
    <ligand>
        <name>Mg(2+)</name>
        <dbReference type="ChEBI" id="CHEBI:18420"/>
        <label>1</label>
    </ligand>
</feature>
<evidence type="ECO:0000313" key="7">
    <source>
        <dbReference type="EMBL" id="AKQ33602.1"/>
    </source>
</evidence>
<dbReference type="SUPFAM" id="SSF56655">
    <property type="entry name" value="Carbohydrate phosphatase"/>
    <property type="match status" value="1"/>
</dbReference>
<keyword evidence="4 6" id="KW-0378">Hydrolase</keyword>
<dbReference type="InterPro" id="IPR000760">
    <property type="entry name" value="Inositol_monophosphatase-like"/>
</dbReference>
<accession>A0ABN4HPL7</accession>
<gene>
    <name evidence="6 7" type="primary">cysQ</name>
    <name evidence="7" type="ORF">CleRT_08040</name>
</gene>
<feature type="binding site" evidence="6">
    <location>
        <begin position="94"/>
        <end position="97"/>
    </location>
    <ligand>
        <name>substrate</name>
    </ligand>
</feature>
<dbReference type="PROSITE" id="PS00630">
    <property type="entry name" value="IMP_2"/>
    <property type="match status" value="1"/>
</dbReference>
<dbReference type="Gene3D" id="3.40.190.80">
    <property type="match status" value="1"/>
</dbReference>
<keyword evidence="5 6" id="KW-0472">Membrane</keyword>
<dbReference type="PANTHER" id="PTHR43028">
    <property type="entry name" value="3'(2'),5'-BISPHOSPHATE NUCLEOTIDASE 1"/>
    <property type="match status" value="1"/>
</dbReference>
<organism evidence="7 8">
    <name type="scientific">Candidatus Coxiella mudrowiae</name>
    <dbReference type="NCBI Taxonomy" id="2054173"/>
    <lineage>
        <taxon>Bacteria</taxon>
        <taxon>Pseudomonadati</taxon>
        <taxon>Pseudomonadota</taxon>
        <taxon>Gammaproteobacteria</taxon>
        <taxon>Legionellales</taxon>
        <taxon>Coxiellaceae</taxon>
        <taxon>Coxiella</taxon>
    </lineage>
</organism>
<dbReference type="RefSeq" id="WP_048875201.1">
    <property type="nucleotide sequence ID" value="NZ_CP011126.1"/>
</dbReference>
<comment type="subcellular location">
    <subcellularLocation>
        <location evidence="6">Cell inner membrane</location>
        <topology evidence="6">Peripheral membrane protein</topology>
        <orientation evidence="6">Cytoplasmic side</orientation>
    </subcellularLocation>
</comment>
<feature type="binding site" evidence="6">
    <location>
        <position position="95"/>
    </location>
    <ligand>
        <name>Mg(2+)</name>
        <dbReference type="ChEBI" id="CHEBI:18420"/>
        <label>2</label>
    </ligand>
</feature>
<dbReference type="Proteomes" id="UP000063965">
    <property type="component" value="Chromosome"/>
</dbReference>
<comment type="cofactor">
    <cofactor evidence="6">
        <name>Mg(2+)</name>
        <dbReference type="ChEBI" id="CHEBI:18420"/>
    </cofactor>
</comment>
<dbReference type="InterPro" id="IPR006240">
    <property type="entry name" value="CysQ"/>
</dbReference>
<evidence type="ECO:0000256" key="1">
    <source>
        <dbReference type="ARBA" id="ARBA00005289"/>
    </source>
</evidence>
<dbReference type="InterPro" id="IPR020550">
    <property type="entry name" value="Inositol_monophosphatase_CS"/>
</dbReference>
<feature type="binding site" evidence="6">
    <location>
        <position position="218"/>
    </location>
    <ligand>
        <name>substrate</name>
    </ligand>
</feature>
<reference evidence="7 8" key="1">
    <citation type="journal article" date="2015" name="Genome Biol. Evol.">
        <title>Distinctive Genome Reduction Rates Revealed by Genomic Analyses of Two Coxiella-Like Endosymbionts in Ticks.</title>
        <authorList>
            <person name="Gottlieb Y."/>
            <person name="Lalzar I."/>
            <person name="Klasson L."/>
        </authorList>
    </citation>
    <scope>NUCLEOTIDE SEQUENCE [LARGE SCALE GENOMIC DNA]</scope>
    <source>
        <strain evidence="7 8">CRt</strain>
    </source>
</reference>
<keyword evidence="3 6" id="KW-0997">Cell inner membrane</keyword>
<keyword evidence="8" id="KW-1185">Reference proteome</keyword>